<feature type="region of interest" description="Disordered" evidence="1">
    <location>
        <begin position="228"/>
        <end position="247"/>
    </location>
</feature>
<dbReference type="Pfam" id="PF14285">
    <property type="entry name" value="DUF4367"/>
    <property type="match status" value="1"/>
</dbReference>
<evidence type="ECO:0000256" key="2">
    <source>
        <dbReference type="SAM" id="Phobius"/>
    </source>
</evidence>
<dbReference type="AlphaFoldDB" id="A0A9D1K160"/>
<keyword evidence="2" id="KW-1133">Transmembrane helix</keyword>
<name>A0A9D1K160_9FIRM</name>
<proteinExistence type="predicted"/>
<protein>
    <submittedName>
        <fullName evidence="4">DUF4367 domain-containing protein</fullName>
    </submittedName>
</protein>
<gene>
    <name evidence="4" type="ORF">IAB51_08135</name>
</gene>
<feature type="domain" description="DUF4367" evidence="3">
    <location>
        <begin position="116"/>
        <end position="218"/>
    </location>
</feature>
<comment type="caution">
    <text evidence="4">The sequence shown here is derived from an EMBL/GenBank/DDBJ whole genome shotgun (WGS) entry which is preliminary data.</text>
</comment>
<dbReference type="Proteomes" id="UP000824002">
    <property type="component" value="Unassembled WGS sequence"/>
</dbReference>
<evidence type="ECO:0000256" key="1">
    <source>
        <dbReference type="SAM" id="MobiDB-lite"/>
    </source>
</evidence>
<organism evidence="4 5">
    <name type="scientific">Candidatus Merdivicinus excrementipullorum</name>
    <dbReference type="NCBI Taxonomy" id="2840867"/>
    <lineage>
        <taxon>Bacteria</taxon>
        <taxon>Bacillati</taxon>
        <taxon>Bacillota</taxon>
        <taxon>Clostridia</taxon>
        <taxon>Eubacteriales</taxon>
        <taxon>Oscillospiraceae</taxon>
        <taxon>Oscillospiraceae incertae sedis</taxon>
        <taxon>Candidatus Merdivicinus</taxon>
    </lineage>
</organism>
<keyword evidence="2" id="KW-0472">Membrane</keyword>
<reference evidence="4" key="1">
    <citation type="submission" date="2020-10" db="EMBL/GenBank/DDBJ databases">
        <authorList>
            <person name="Gilroy R."/>
        </authorList>
    </citation>
    <scope>NUCLEOTIDE SEQUENCE</scope>
    <source>
        <strain evidence="4">CHK199-13235</strain>
    </source>
</reference>
<dbReference type="EMBL" id="DVJP01000053">
    <property type="protein sequence ID" value="HIS76763.1"/>
    <property type="molecule type" value="Genomic_DNA"/>
</dbReference>
<reference evidence="4" key="2">
    <citation type="journal article" date="2021" name="PeerJ">
        <title>Extensive microbial diversity within the chicken gut microbiome revealed by metagenomics and culture.</title>
        <authorList>
            <person name="Gilroy R."/>
            <person name="Ravi A."/>
            <person name="Getino M."/>
            <person name="Pursley I."/>
            <person name="Horton D.L."/>
            <person name="Alikhan N.F."/>
            <person name="Baker D."/>
            <person name="Gharbi K."/>
            <person name="Hall N."/>
            <person name="Watson M."/>
            <person name="Adriaenssens E.M."/>
            <person name="Foster-Nyarko E."/>
            <person name="Jarju S."/>
            <person name="Secka A."/>
            <person name="Antonio M."/>
            <person name="Oren A."/>
            <person name="Chaudhuri R.R."/>
            <person name="La Ragione R."/>
            <person name="Hildebrand F."/>
            <person name="Pallen M.J."/>
        </authorList>
    </citation>
    <scope>NUCLEOTIDE SEQUENCE</scope>
    <source>
        <strain evidence="4">CHK199-13235</strain>
    </source>
</reference>
<evidence type="ECO:0000313" key="4">
    <source>
        <dbReference type="EMBL" id="HIS76763.1"/>
    </source>
</evidence>
<accession>A0A9D1K160</accession>
<evidence type="ECO:0000259" key="3">
    <source>
        <dbReference type="Pfam" id="PF14285"/>
    </source>
</evidence>
<dbReference type="InterPro" id="IPR025377">
    <property type="entry name" value="DUF4367"/>
</dbReference>
<feature type="compositionally biased region" description="Low complexity" evidence="1">
    <location>
        <begin position="229"/>
        <end position="240"/>
    </location>
</feature>
<keyword evidence="2" id="KW-0812">Transmembrane</keyword>
<sequence length="425" mass="49090">MKLEADRIFREKWQEYVDSFDLDNIPEHRFSPEFEKKMEKLIRKQRRTENQPPVFRTARKVAVILAICCTAAFSGLMTVEAFREQVLHFFTRKFTTHTEVEISAEGYDADDDMYVLELSYLPEGLAETKTMQADTVLATIYKNGAYFLNVSQHKLSEDGNWNMIFDTEDAETEFVEINGCRVWVIRKSDVIQMAWPIENAYITLCGNLPWEEMEKIAEGAYLSDEVYVPSESSQSQEAPPESIPDFPVSTQYREEFAAYLNNVVRFFREPVSSPDSIPRDSNLAGFLLAETYRRGIQDGKSYPQDENRMYQIPNEEISATAEKLLGIENFDPAEIPEWPGSRKPGAEYQLYAGEESLPYSEIVSSMTHWEDDFVTVRAVISTAMDEEWLPDPDYAIDRFYTFQRIPDGAGEYARLVSIQYEEEKP</sequence>
<feature type="transmembrane region" description="Helical" evidence="2">
    <location>
        <begin position="61"/>
        <end position="82"/>
    </location>
</feature>
<evidence type="ECO:0000313" key="5">
    <source>
        <dbReference type="Proteomes" id="UP000824002"/>
    </source>
</evidence>